<dbReference type="Pfam" id="PF17920">
    <property type="entry name" value="TetR_C_16"/>
    <property type="match status" value="1"/>
</dbReference>
<feature type="region of interest" description="Disordered" evidence="3">
    <location>
        <begin position="1"/>
        <end position="116"/>
    </location>
</feature>
<dbReference type="Gene3D" id="1.10.10.60">
    <property type="entry name" value="Homeodomain-like"/>
    <property type="match status" value="1"/>
</dbReference>
<reference evidence="5 6" key="1">
    <citation type="submission" date="2020-03" db="EMBL/GenBank/DDBJ databases">
        <title>Draft genome of Streptomyces sp. ventii, isolated from the Axial Seamount in the Pacific Ocean, and resequencing of the two type strains Streptomyces lonarensis strain NCL 716 and Streptomyces bohaiensis strain 11A07.</title>
        <authorList>
            <person name="Loughran R.M."/>
            <person name="Pfannmuller K.M."/>
            <person name="Wasson B.J."/>
            <person name="Deadmond M.C."/>
            <person name="Paddock B.E."/>
            <person name="Koyack M.J."/>
            <person name="Gallegos D.A."/>
            <person name="Mitchell E.A."/>
            <person name="Ushijima B."/>
            <person name="Saw J.H."/>
            <person name="Mcphail K.L."/>
            <person name="Videau P."/>
        </authorList>
    </citation>
    <scope>NUCLEOTIDE SEQUENCE [LARGE SCALE GENOMIC DNA]</scope>
    <source>
        <strain evidence="5 6">NCL716</strain>
    </source>
</reference>
<organism evidence="5 6">
    <name type="scientific">Streptomyces lonarensis</name>
    <dbReference type="NCBI Taxonomy" id="700599"/>
    <lineage>
        <taxon>Bacteria</taxon>
        <taxon>Bacillati</taxon>
        <taxon>Actinomycetota</taxon>
        <taxon>Actinomycetes</taxon>
        <taxon>Kitasatosporales</taxon>
        <taxon>Streptomycetaceae</taxon>
        <taxon>Streptomyces</taxon>
    </lineage>
</organism>
<dbReference type="AlphaFoldDB" id="A0A7X6D2I9"/>
<dbReference type="SUPFAM" id="SSF46689">
    <property type="entry name" value="Homeodomain-like"/>
    <property type="match status" value="1"/>
</dbReference>
<evidence type="ECO:0000256" key="2">
    <source>
        <dbReference type="PROSITE-ProRule" id="PRU00335"/>
    </source>
</evidence>
<dbReference type="Gene3D" id="1.10.357.10">
    <property type="entry name" value="Tetracycline Repressor, domain 2"/>
    <property type="match status" value="1"/>
</dbReference>
<feature type="compositionally biased region" description="Basic and acidic residues" evidence="3">
    <location>
        <begin position="312"/>
        <end position="321"/>
    </location>
</feature>
<keyword evidence="6" id="KW-1185">Reference proteome</keyword>
<comment type="caution">
    <text evidence="5">The sequence shown here is derived from an EMBL/GenBank/DDBJ whole genome shotgun (WGS) entry which is preliminary data.</text>
</comment>
<evidence type="ECO:0000256" key="3">
    <source>
        <dbReference type="SAM" id="MobiDB-lite"/>
    </source>
</evidence>
<dbReference type="SUPFAM" id="SSF48498">
    <property type="entry name" value="Tetracyclin repressor-like, C-terminal domain"/>
    <property type="match status" value="1"/>
</dbReference>
<dbReference type="GO" id="GO:0000976">
    <property type="term" value="F:transcription cis-regulatory region binding"/>
    <property type="evidence" value="ECO:0007669"/>
    <property type="project" value="TreeGrafter"/>
</dbReference>
<feature type="compositionally biased region" description="Pro residues" evidence="3">
    <location>
        <begin position="76"/>
        <end position="85"/>
    </location>
</feature>
<protein>
    <submittedName>
        <fullName evidence="5">TetR/AcrR family transcriptional regulator</fullName>
    </submittedName>
</protein>
<dbReference type="InterPro" id="IPR036271">
    <property type="entry name" value="Tet_transcr_reg_TetR-rel_C_sf"/>
</dbReference>
<feature type="region of interest" description="Disordered" evidence="3">
    <location>
        <begin position="287"/>
        <end position="321"/>
    </location>
</feature>
<evidence type="ECO:0000313" key="5">
    <source>
        <dbReference type="EMBL" id="NJQ07010.1"/>
    </source>
</evidence>
<dbReference type="Proteomes" id="UP000578686">
    <property type="component" value="Unassembled WGS sequence"/>
</dbReference>
<feature type="compositionally biased region" description="Basic and acidic residues" evidence="3">
    <location>
        <begin position="1"/>
        <end position="27"/>
    </location>
</feature>
<dbReference type="InterPro" id="IPR041678">
    <property type="entry name" value="TetR_C_16"/>
</dbReference>
<feature type="compositionally biased region" description="Basic and acidic residues" evidence="3">
    <location>
        <begin position="102"/>
        <end position="115"/>
    </location>
</feature>
<evidence type="ECO:0000313" key="6">
    <source>
        <dbReference type="Proteomes" id="UP000578686"/>
    </source>
</evidence>
<name>A0A7X6D2I9_9ACTN</name>
<feature type="domain" description="HTH tetR-type" evidence="4">
    <location>
        <begin position="114"/>
        <end position="174"/>
    </location>
</feature>
<proteinExistence type="predicted"/>
<accession>A0A7X6D2I9</accession>
<dbReference type="Pfam" id="PF00440">
    <property type="entry name" value="TetR_N"/>
    <property type="match status" value="1"/>
</dbReference>
<gene>
    <name evidence="5" type="ORF">HCN56_15830</name>
</gene>
<dbReference type="GO" id="GO:0003700">
    <property type="term" value="F:DNA-binding transcription factor activity"/>
    <property type="evidence" value="ECO:0007669"/>
    <property type="project" value="TreeGrafter"/>
</dbReference>
<evidence type="ECO:0000259" key="4">
    <source>
        <dbReference type="PROSITE" id="PS50977"/>
    </source>
</evidence>
<dbReference type="PROSITE" id="PS50977">
    <property type="entry name" value="HTH_TETR_2"/>
    <property type="match status" value="1"/>
</dbReference>
<evidence type="ECO:0000256" key="1">
    <source>
        <dbReference type="ARBA" id="ARBA00023125"/>
    </source>
</evidence>
<feature type="DNA-binding region" description="H-T-H motif" evidence="2">
    <location>
        <begin position="137"/>
        <end position="156"/>
    </location>
</feature>
<sequence length="321" mass="33214">MLEDPARAADHEGSRPPRTGADGHAHGPPDTSPAPGPGARESPPGPHAAAAVPPPEETAADGSPAAVDAPTAAPSEPSPPAPPNAPSGVSDPVGPTGAPRATDQEPREPSRRSDATRAAILTAARDRFACDGYERATIRAIARDASIDPSMVMRYFGNKAGLFAAASELDLRLPDLGQVPRDHVGATLVRHFVRLWEGNETLAAVLRVAATNPAGAERMRAVFREQLGPAVRGVCPDPAQAPARGALVMSQVLGMALARYVLRLPPAVTLSEDQVVAWLGPSVQRYLTAPDPGTAPVPAERPPATAESGGESGDRRDGRPE</sequence>
<dbReference type="InterPro" id="IPR050109">
    <property type="entry name" value="HTH-type_TetR-like_transc_reg"/>
</dbReference>
<dbReference type="InterPro" id="IPR001647">
    <property type="entry name" value="HTH_TetR"/>
</dbReference>
<dbReference type="InterPro" id="IPR009057">
    <property type="entry name" value="Homeodomain-like_sf"/>
</dbReference>
<dbReference type="PANTHER" id="PTHR30055:SF235">
    <property type="entry name" value="TRANSCRIPTIONAL REGULATORY PROTEIN"/>
    <property type="match status" value="1"/>
</dbReference>
<dbReference type="EMBL" id="JAAVJD010000123">
    <property type="protein sequence ID" value="NJQ07010.1"/>
    <property type="molecule type" value="Genomic_DNA"/>
</dbReference>
<keyword evidence="1 2" id="KW-0238">DNA-binding</keyword>
<dbReference type="PANTHER" id="PTHR30055">
    <property type="entry name" value="HTH-TYPE TRANSCRIPTIONAL REGULATOR RUTR"/>
    <property type="match status" value="1"/>
</dbReference>